<dbReference type="InterPro" id="IPR024185">
    <property type="entry name" value="FTHF_cligase-like_sf"/>
</dbReference>
<dbReference type="SUPFAM" id="SSF100950">
    <property type="entry name" value="NagB/RpiA/CoA transferase-like"/>
    <property type="match status" value="1"/>
</dbReference>
<dbReference type="Pfam" id="PF02589">
    <property type="entry name" value="LUD_dom"/>
    <property type="match status" value="1"/>
</dbReference>
<dbReference type="PANTHER" id="PTHR43682">
    <property type="entry name" value="LACTATE UTILIZATION PROTEIN C"/>
    <property type="match status" value="1"/>
</dbReference>
<dbReference type="InterPro" id="IPR003741">
    <property type="entry name" value="LUD_dom"/>
</dbReference>
<organism evidence="2 3">
    <name type="scientific">Virgibacillus byunsanensis</name>
    <dbReference type="NCBI Taxonomy" id="570945"/>
    <lineage>
        <taxon>Bacteria</taxon>
        <taxon>Bacillati</taxon>
        <taxon>Bacillota</taxon>
        <taxon>Bacilli</taxon>
        <taxon>Bacillales</taxon>
        <taxon>Bacillaceae</taxon>
        <taxon>Virgibacillus</taxon>
    </lineage>
</organism>
<feature type="domain" description="LUD" evidence="1">
    <location>
        <begin position="53"/>
        <end position="230"/>
    </location>
</feature>
<evidence type="ECO:0000313" key="2">
    <source>
        <dbReference type="EMBL" id="MFD1037023.1"/>
    </source>
</evidence>
<sequence>MRQTGEVTNRDSFLRHLSNKLGRNEKKKNVTLPRWEENPQYDVLEGASQNELVEVFKQAAEKVDVNVFETTIKDSGKTLRKVLQDYGESVSIRTDDERFERCGLTPILEEYGTHVWKPNEESIKIAEQSGVGITFSDYTLAESATVALTTSRGKGRSVSLLPKTYIALIPKSTIVPRLTQVTDFIHTEYQETNDISSCIKFISGPSNSADIELSFVVGVHGPIKVTYIVIEDY</sequence>
<proteinExistence type="predicted"/>
<reference evidence="3" key="1">
    <citation type="journal article" date="2019" name="Int. J. Syst. Evol. Microbiol.">
        <title>The Global Catalogue of Microorganisms (GCM) 10K type strain sequencing project: providing services to taxonomists for standard genome sequencing and annotation.</title>
        <authorList>
            <consortium name="The Broad Institute Genomics Platform"/>
            <consortium name="The Broad Institute Genome Sequencing Center for Infectious Disease"/>
            <person name="Wu L."/>
            <person name="Ma J."/>
        </authorList>
    </citation>
    <scope>NUCLEOTIDE SEQUENCE [LARGE SCALE GENOMIC DNA]</scope>
    <source>
        <strain evidence="3">CCUG 56754</strain>
    </source>
</reference>
<protein>
    <submittedName>
        <fullName evidence="2">Lactate utilization protein C</fullName>
    </submittedName>
</protein>
<accession>A0ABW3LFZ4</accession>
<dbReference type="RefSeq" id="WP_390358726.1">
    <property type="nucleotide sequence ID" value="NZ_JBHTKJ010000001.1"/>
</dbReference>
<evidence type="ECO:0000259" key="1">
    <source>
        <dbReference type="Pfam" id="PF02589"/>
    </source>
</evidence>
<name>A0ABW3LFZ4_9BACI</name>
<keyword evidence="3" id="KW-1185">Reference proteome</keyword>
<dbReference type="Proteomes" id="UP001597040">
    <property type="component" value="Unassembled WGS sequence"/>
</dbReference>
<comment type="caution">
    <text evidence="2">The sequence shown here is derived from an EMBL/GenBank/DDBJ whole genome shotgun (WGS) entry which is preliminary data.</text>
</comment>
<evidence type="ECO:0000313" key="3">
    <source>
        <dbReference type="Proteomes" id="UP001597040"/>
    </source>
</evidence>
<dbReference type="Gene3D" id="3.40.50.10420">
    <property type="entry name" value="NagB/RpiA/CoA transferase-like"/>
    <property type="match status" value="1"/>
</dbReference>
<dbReference type="PANTHER" id="PTHR43682:SF1">
    <property type="entry name" value="LACTATE UTILIZATION PROTEIN C"/>
    <property type="match status" value="1"/>
</dbReference>
<gene>
    <name evidence="2" type="ORF">ACFQ3N_01095</name>
</gene>
<dbReference type="EMBL" id="JBHTKJ010000001">
    <property type="protein sequence ID" value="MFD1037023.1"/>
    <property type="molecule type" value="Genomic_DNA"/>
</dbReference>
<dbReference type="InterPro" id="IPR037171">
    <property type="entry name" value="NagB/RpiA_transferase-like"/>
</dbReference>